<dbReference type="EMBL" id="MU006776">
    <property type="protein sequence ID" value="KAF2646332.1"/>
    <property type="molecule type" value="Genomic_DNA"/>
</dbReference>
<evidence type="ECO:0000313" key="2">
    <source>
        <dbReference type="EMBL" id="KAF2646332.1"/>
    </source>
</evidence>
<gene>
    <name evidence="2" type="ORF">P280DRAFT_8206</name>
</gene>
<sequence>MGARQAASSSKKKADGCRAAAAKRPQVCRRPTVPLSSRSTATRFGHWWQRYMHSGQPTTGRQQTVSDVAPRTRTVPSLPRAPSPGRASASRTSRKGRGWTTQLPASLTGPHPQVEGLAVTGVTGVTGVDSGTYGGH</sequence>
<evidence type="ECO:0000313" key="3">
    <source>
        <dbReference type="Proteomes" id="UP000799753"/>
    </source>
</evidence>
<keyword evidence="3" id="KW-1185">Reference proteome</keyword>
<feature type="region of interest" description="Disordered" evidence="1">
    <location>
        <begin position="53"/>
        <end position="114"/>
    </location>
</feature>
<accession>A0A6A6SGA1</accession>
<dbReference type="AlphaFoldDB" id="A0A6A6SGA1"/>
<proteinExistence type="predicted"/>
<feature type="region of interest" description="Disordered" evidence="1">
    <location>
        <begin position="1"/>
        <end position="38"/>
    </location>
</feature>
<dbReference type="Proteomes" id="UP000799753">
    <property type="component" value="Unassembled WGS sequence"/>
</dbReference>
<protein>
    <submittedName>
        <fullName evidence="2">Uncharacterized protein</fullName>
    </submittedName>
</protein>
<reference evidence="2" key="1">
    <citation type="journal article" date="2020" name="Stud. Mycol.">
        <title>101 Dothideomycetes genomes: a test case for predicting lifestyles and emergence of pathogens.</title>
        <authorList>
            <person name="Haridas S."/>
            <person name="Albert R."/>
            <person name="Binder M."/>
            <person name="Bloem J."/>
            <person name="Labutti K."/>
            <person name="Salamov A."/>
            <person name="Andreopoulos B."/>
            <person name="Baker S."/>
            <person name="Barry K."/>
            <person name="Bills G."/>
            <person name="Bluhm B."/>
            <person name="Cannon C."/>
            <person name="Castanera R."/>
            <person name="Culley D."/>
            <person name="Daum C."/>
            <person name="Ezra D."/>
            <person name="Gonzalez J."/>
            <person name="Henrissat B."/>
            <person name="Kuo A."/>
            <person name="Liang C."/>
            <person name="Lipzen A."/>
            <person name="Lutzoni F."/>
            <person name="Magnuson J."/>
            <person name="Mondo S."/>
            <person name="Nolan M."/>
            <person name="Ohm R."/>
            <person name="Pangilinan J."/>
            <person name="Park H.-J."/>
            <person name="Ramirez L."/>
            <person name="Alfaro M."/>
            <person name="Sun H."/>
            <person name="Tritt A."/>
            <person name="Yoshinaga Y."/>
            <person name="Zwiers L.-H."/>
            <person name="Turgeon B."/>
            <person name="Goodwin S."/>
            <person name="Spatafora J."/>
            <person name="Crous P."/>
            <person name="Grigoriev I."/>
        </authorList>
    </citation>
    <scope>NUCLEOTIDE SEQUENCE</scope>
    <source>
        <strain evidence="2">CBS 473.64</strain>
    </source>
</reference>
<name>A0A6A6SGA1_9PLEO</name>
<evidence type="ECO:0000256" key="1">
    <source>
        <dbReference type="SAM" id="MobiDB-lite"/>
    </source>
</evidence>
<organism evidence="2 3">
    <name type="scientific">Massarina eburnea CBS 473.64</name>
    <dbReference type="NCBI Taxonomy" id="1395130"/>
    <lineage>
        <taxon>Eukaryota</taxon>
        <taxon>Fungi</taxon>
        <taxon>Dikarya</taxon>
        <taxon>Ascomycota</taxon>
        <taxon>Pezizomycotina</taxon>
        <taxon>Dothideomycetes</taxon>
        <taxon>Pleosporomycetidae</taxon>
        <taxon>Pleosporales</taxon>
        <taxon>Massarineae</taxon>
        <taxon>Massarinaceae</taxon>
        <taxon>Massarina</taxon>
    </lineage>
</organism>
<feature type="compositionally biased region" description="Polar residues" evidence="1">
    <location>
        <begin position="55"/>
        <end position="66"/>
    </location>
</feature>